<dbReference type="EMBL" id="ACJA02000001">
    <property type="protein sequence ID" value="EFH96774.1"/>
    <property type="molecule type" value="Genomic_DNA"/>
</dbReference>
<comment type="caution">
    <text evidence="2">The sequence shown here is derived from an EMBL/GenBank/DDBJ whole genome shotgun (WGS) entry which is preliminary data.</text>
</comment>
<dbReference type="InterPro" id="IPR014188">
    <property type="entry name" value="Acrylyl-CoA_reductase_AcuI"/>
</dbReference>
<reference evidence="2 3" key="1">
    <citation type="submission" date="2010-05" db="EMBL/GenBank/DDBJ databases">
        <authorList>
            <person name="Muzny D."/>
            <person name="Qin X."/>
            <person name="Buhay C."/>
            <person name="Dugan-Rocha S."/>
            <person name="Ding Y."/>
            <person name="Chen G."/>
            <person name="Hawes A."/>
            <person name="Holder M."/>
            <person name="Jhangiani S."/>
            <person name="Johnson A."/>
            <person name="Khan Z."/>
            <person name="Li Z."/>
            <person name="Liu W."/>
            <person name="Liu X."/>
            <person name="Perez L."/>
            <person name="Shen H."/>
            <person name="Wang Q."/>
            <person name="Watt J."/>
            <person name="Xi L."/>
            <person name="Xin Y."/>
            <person name="Zhou J."/>
            <person name="Deng J."/>
            <person name="Jiang H."/>
            <person name="Liu Y."/>
            <person name="Qu J."/>
            <person name="Song X.-Z."/>
            <person name="Zhang L."/>
            <person name="Villasana D."/>
            <person name="Johnson A."/>
            <person name="Liu J."/>
            <person name="Liyanage D."/>
            <person name="Lorensuhewa L."/>
            <person name="Robinson T."/>
            <person name="Song A."/>
            <person name="Song B.-B."/>
            <person name="Dinh H."/>
            <person name="Thornton R."/>
            <person name="Coyle M."/>
            <person name="Francisco L."/>
            <person name="Jackson L."/>
            <person name="Javaid M."/>
            <person name="Korchina V."/>
            <person name="Kovar C."/>
            <person name="Mata R."/>
            <person name="Mathew T."/>
            <person name="Ngo R."/>
            <person name="Nguyen L."/>
            <person name="Nguyen N."/>
            <person name="Okwuonu G."/>
            <person name="Ongeri F."/>
            <person name="Pham C."/>
            <person name="Simmons D."/>
            <person name="Wilczek-Boney K."/>
            <person name="Hale W."/>
            <person name="Jakkamsetti A."/>
            <person name="Pham P."/>
            <person name="Ruth R."/>
            <person name="San Lucas F."/>
            <person name="Warren J."/>
            <person name="Zhang J."/>
            <person name="Zhao Z."/>
            <person name="Zhou C."/>
            <person name="Zhu D."/>
            <person name="Lee S."/>
            <person name="Bess C."/>
            <person name="Blankenburg K."/>
            <person name="Forbes L."/>
            <person name="Fu Q."/>
            <person name="Gubbala S."/>
            <person name="Hirani K."/>
            <person name="Jayaseelan J.C."/>
            <person name="Lara F."/>
            <person name="Munidasa M."/>
            <person name="Palculict T."/>
            <person name="Patil S."/>
            <person name="Pu L.-L."/>
            <person name="Saada N."/>
            <person name="Tang L."/>
            <person name="Weissenberger G."/>
            <person name="Zhu Y."/>
            <person name="Hemphill L."/>
            <person name="Shang Y."/>
            <person name="Youmans B."/>
            <person name="Ayvaz T."/>
            <person name="Ross M."/>
            <person name="Santibanez J."/>
            <person name="Aqrawi P."/>
            <person name="Gross S."/>
            <person name="Joshi V."/>
            <person name="Fowler G."/>
            <person name="Nazareth L."/>
            <person name="Reid J."/>
            <person name="Worley K."/>
            <person name="Petrosino J."/>
            <person name="Highlander S."/>
            <person name="Gibbs R."/>
        </authorList>
    </citation>
    <scope>NUCLEOTIDE SEQUENCE [LARGE SCALE GENOMIC DNA]</scope>
    <source>
        <strain evidence="2 3">MN8</strain>
    </source>
</reference>
<dbReference type="InterPro" id="IPR011032">
    <property type="entry name" value="GroES-like_sf"/>
</dbReference>
<dbReference type="AlphaFoldDB" id="A0A0E1XBL5"/>
<feature type="domain" description="Enoyl reductase (ER)" evidence="1">
    <location>
        <begin position="31"/>
        <end position="342"/>
    </location>
</feature>
<dbReference type="Proteomes" id="UP000003455">
    <property type="component" value="Chromosome"/>
</dbReference>
<name>A0A0E1XBL5_STAAU</name>
<dbReference type="InterPro" id="IPR013149">
    <property type="entry name" value="ADH-like_C"/>
</dbReference>
<dbReference type="Gene3D" id="3.40.50.720">
    <property type="entry name" value="NAD(P)-binding Rossmann-like Domain"/>
    <property type="match status" value="1"/>
</dbReference>
<dbReference type="Pfam" id="PF00107">
    <property type="entry name" value="ADH_zinc_N"/>
    <property type="match status" value="1"/>
</dbReference>
<accession>A0A0E1XBL5</accession>
<dbReference type="SUPFAM" id="SSF50129">
    <property type="entry name" value="GroES-like"/>
    <property type="match status" value="1"/>
</dbReference>
<evidence type="ECO:0000259" key="1">
    <source>
        <dbReference type="SMART" id="SM00829"/>
    </source>
</evidence>
<evidence type="ECO:0000313" key="2">
    <source>
        <dbReference type="EMBL" id="EFH96774.1"/>
    </source>
</evidence>
<dbReference type="SMART" id="SM00829">
    <property type="entry name" value="PKS_ER"/>
    <property type="match status" value="1"/>
</dbReference>
<dbReference type="InterPro" id="IPR013154">
    <property type="entry name" value="ADH-like_N"/>
</dbReference>
<protein>
    <submittedName>
        <fullName evidence="2">Quinone oxidoreductase, YhdH/YhfP family</fullName>
    </submittedName>
</protein>
<dbReference type="GO" id="GO:0043957">
    <property type="term" value="F:acryloyl-CoA reductase (NADPH) activity"/>
    <property type="evidence" value="ECO:0007669"/>
    <property type="project" value="TreeGrafter"/>
</dbReference>
<dbReference type="Gene3D" id="3.90.180.10">
    <property type="entry name" value="Medium-chain alcohol dehydrogenases, catalytic domain"/>
    <property type="match status" value="1"/>
</dbReference>
<dbReference type="InterPro" id="IPR036291">
    <property type="entry name" value="NAD(P)-bd_dom_sf"/>
</dbReference>
<dbReference type="HOGENOM" id="CLU_026673_26_3_9"/>
<organism evidence="2 3">
    <name type="scientific">Staphylococcus aureus subsp. aureus MN8</name>
    <dbReference type="NCBI Taxonomy" id="548470"/>
    <lineage>
        <taxon>Bacteria</taxon>
        <taxon>Bacillati</taxon>
        <taxon>Bacillota</taxon>
        <taxon>Bacilli</taxon>
        <taxon>Bacillales</taxon>
        <taxon>Staphylococcaceae</taxon>
        <taxon>Staphylococcus</taxon>
    </lineage>
</organism>
<evidence type="ECO:0000313" key="3">
    <source>
        <dbReference type="Proteomes" id="UP000003455"/>
    </source>
</evidence>
<dbReference type="PANTHER" id="PTHR43677">
    <property type="entry name" value="SHORT-CHAIN DEHYDROGENASE/REDUCTASE"/>
    <property type="match status" value="1"/>
</dbReference>
<gene>
    <name evidence="2" type="ORF">HMPREF0769_10776</name>
</gene>
<dbReference type="SUPFAM" id="SSF51735">
    <property type="entry name" value="NAD(P)-binding Rossmann-fold domains"/>
    <property type="match status" value="1"/>
</dbReference>
<sequence length="348" mass="38115">MAVFLKEKKRGCIVVTETFKAFVIDKDESGKVTPTFKQLSTTDLPKGDVLIKVHYSGINYKDALATQNHNAVVKSYPMIPGIDLAGTIVESEAPGFEKGEQVIVTSYDLGVSHYGGFSEYARVKSEWIVKLPDTLTLEESMIYGTAGYTAGLAIERLEKVGMNIEDGPVLVRGASGGVGTLAVLMLNELGYKVIASTGKQDVSNQLLELGAKEVIDRLPVEDDHKKPLASSTWQACVDPVGGEGINYVTKRLNHSGSIAVIGMTAGNTYTNSVFPHILRGVNILGIDSVFTAMKLRQRVWRRLAKDLKPENLHEIKQVITFDELPEQLNKVIKHENKGRIVIDFGVDK</sequence>
<dbReference type="InterPro" id="IPR020843">
    <property type="entry name" value="ER"/>
</dbReference>
<dbReference type="NCBIfam" id="TIGR02823">
    <property type="entry name" value="oxido_YhdH"/>
    <property type="match status" value="1"/>
</dbReference>
<proteinExistence type="predicted"/>
<dbReference type="Pfam" id="PF08240">
    <property type="entry name" value="ADH_N"/>
    <property type="match status" value="1"/>
</dbReference>
<dbReference type="PANTHER" id="PTHR43677:SF1">
    <property type="entry name" value="ACRYLYL-COA REDUCTASE ACUI-RELATED"/>
    <property type="match status" value="1"/>
</dbReference>
<dbReference type="InterPro" id="IPR051397">
    <property type="entry name" value="Zn-ADH-like_protein"/>
</dbReference>